<dbReference type="SMART" id="SM00696">
    <property type="entry name" value="DM9"/>
    <property type="match status" value="1"/>
</dbReference>
<feature type="non-terminal residue" evidence="3">
    <location>
        <position position="196"/>
    </location>
</feature>
<proteinExistence type="predicted"/>
<dbReference type="OrthoDB" id="1925699at2759"/>
<accession>A0A226E9M9</accession>
<evidence type="ECO:0000313" key="4">
    <source>
        <dbReference type="Proteomes" id="UP000198287"/>
    </source>
</evidence>
<sequence>MGHSGKYFLILCIIHISLAASRFRAEKYTGSINFRYCIIIDDQILSYNYEFLVHFTPLKSYFNPANHQLFKVFQPISNAIPFPKRKLRQNPEWVRGSDGEIADFPYSAGYLHKDNFVARAVYNNSLIPGKIIAGQKAAYIGVGTKEIGVTSYETLDSSVSYLCWISPVSLSISTPIEGGHDENGNPIHVGRTRDQE</sequence>
<gene>
    <name evidence="3" type="ORF">Fcan01_10749</name>
</gene>
<organism evidence="3 4">
    <name type="scientific">Folsomia candida</name>
    <name type="common">Springtail</name>
    <dbReference type="NCBI Taxonomy" id="158441"/>
    <lineage>
        <taxon>Eukaryota</taxon>
        <taxon>Metazoa</taxon>
        <taxon>Ecdysozoa</taxon>
        <taxon>Arthropoda</taxon>
        <taxon>Hexapoda</taxon>
        <taxon>Collembola</taxon>
        <taxon>Entomobryomorpha</taxon>
        <taxon>Isotomoidea</taxon>
        <taxon>Isotomidae</taxon>
        <taxon>Proisotominae</taxon>
        <taxon>Folsomia</taxon>
    </lineage>
</organism>
<evidence type="ECO:0000256" key="2">
    <source>
        <dbReference type="SAM" id="SignalP"/>
    </source>
</evidence>
<feature type="signal peptide" evidence="2">
    <location>
        <begin position="1"/>
        <end position="19"/>
    </location>
</feature>
<dbReference type="EMBL" id="LNIX01000005">
    <property type="protein sequence ID" value="OXA53541.1"/>
    <property type="molecule type" value="Genomic_DNA"/>
</dbReference>
<dbReference type="InterPro" id="IPR006616">
    <property type="entry name" value="DM9_repeat"/>
</dbReference>
<evidence type="ECO:0000256" key="1">
    <source>
        <dbReference type="SAM" id="MobiDB-lite"/>
    </source>
</evidence>
<feature type="chain" id="PRO_5012850198" evidence="2">
    <location>
        <begin position="20"/>
        <end position="196"/>
    </location>
</feature>
<keyword evidence="4" id="KW-1185">Reference proteome</keyword>
<dbReference type="AlphaFoldDB" id="A0A226E9M9"/>
<reference evidence="3 4" key="1">
    <citation type="submission" date="2015-12" db="EMBL/GenBank/DDBJ databases">
        <title>The genome of Folsomia candida.</title>
        <authorList>
            <person name="Faddeeva A."/>
            <person name="Derks M.F."/>
            <person name="Anvar Y."/>
            <person name="Smit S."/>
            <person name="Van Straalen N."/>
            <person name="Roelofs D."/>
        </authorList>
    </citation>
    <scope>NUCLEOTIDE SEQUENCE [LARGE SCALE GENOMIC DNA]</scope>
    <source>
        <strain evidence="3 4">VU population</strain>
        <tissue evidence="3">Whole body</tissue>
    </source>
</reference>
<dbReference type="Proteomes" id="UP000198287">
    <property type="component" value="Unassembled WGS sequence"/>
</dbReference>
<comment type="caution">
    <text evidence="3">The sequence shown here is derived from an EMBL/GenBank/DDBJ whole genome shotgun (WGS) entry which is preliminary data.</text>
</comment>
<protein>
    <submittedName>
        <fullName evidence="3">Uncharacterized protein</fullName>
    </submittedName>
</protein>
<keyword evidence="2" id="KW-0732">Signal</keyword>
<feature type="region of interest" description="Disordered" evidence="1">
    <location>
        <begin position="176"/>
        <end position="196"/>
    </location>
</feature>
<dbReference type="Pfam" id="PF11901">
    <property type="entry name" value="DM9"/>
    <property type="match status" value="1"/>
</dbReference>
<name>A0A226E9M9_FOLCA</name>
<evidence type="ECO:0000313" key="3">
    <source>
        <dbReference type="EMBL" id="OXA53541.1"/>
    </source>
</evidence>